<evidence type="ECO:0000256" key="7">
    <source>
        <dbReference type="ARBA" id="ARBA00023065"/>
    </source>
</evidence>
<dbReference type="STRING" id="2018661.A0A2A2KJA4"/>
<keyword evidence="4" id="KW-0812">Transmembrane</keyword>
<name>A0A2A2KJA4_9BILA</name>
<feature type="compositionally biased region" description="Low complexity" evidence="11">
    <location>
        <begin position="124"/>
        <end position="141"/>
    </location>
</feature>
<feature type="domain" description="TonB-dependent receptor plug" evidence="13">
    <location>
        <begin position="164"/>
        <end position="244"/>
    </location>
</feature>
<dbReference type="AlphaFoldDB" id="A0A2A2KJA4"/>
<dbReference type="Pfam" id="PF00593">
    <property type="entry name" value="TonB_dep_Rec_b-barrel"/>
    <property type="match status" value="1"/>
</dbReference>
<dbReference type="Pfam" id="PF07715">
    <property type="entry name" value="Plug"/>
    <property type="match status" value="1"/>
</dbReference>
<dbReference type="SUPFAM" id="SSF56935">
    <property type="entry name" value="Porins"/>
    <property type="match status" value="1"/>
</dbReference>
<evidence type="ECO:0000256" key="1">
    <source>
        <dbReference type="ARBA" id="ARBA00004571"/>
    </source>
</evidence>
<dbReference type="InterPro" id="IPR000531">
    <property type="entry name" value="Beta-barrel_TonB"/>
</dbReference>
<feature type="region of interest" description="Disordered" evidence="11">
    <location>
        <begin position="124"/>
        <end position="152"/>
    </location>
</feature>
<evidence type="ECO:0000256" key="9">
    <source>
        <dbReference type="ARBA" id="ARBA00023136"/>
    </source>
</evidence>
<evidence type="ECO:0000256" key="10">
    <source>
        <dbReference type="ARBA" id="ARBA00023237"/>
    </source>
</evidence>
<keyword evidence="9" id="KW-0472">Membrane</keyword>
<evidence type="ECO:0000259" key="13">
    <source>
        <dbReference type="Pfam" id="PF07715"/>
    </source>
</evidence>
<protein>
    <submittedName>
        <fullName evidence="14">Uncharacterized protein</fullName>
    </submittedName>
</protein>
<dbReference type="GO" id="GO:0006826">
    <property type="term" value="P:iron ion transport"/>
    <property type="evidence" value="ECO:0007669"/>
    <property type="project" value="UniProtKB-KW"/>
</dbReference>
<dbReference type="PANTHER" id="PTHR32552:SF81">
    <property type="entry name" value="TONB-DEPENDENT OUTER MEMBRANE RECEPTOR"/>
    <property type="match status" value="1"/>
</dbReference>
<dbReference type="InterPro" id="IPR036942">
    <property type="entry name" value="Beta-barrel_TonB_sf"/>
</dbReference>
<dbReference type="Proteomes" id="UP000218231">
    <property type="component" value="Unassembled WGS sequence"/>
</dbReference>
<dbReference type="InterPro" id="IPR010917">
    <property type="entry name" value="TonB_rcpt_CS"/>
</dbReference>
<evidence type="ECO:0000256" key="4">
    <source>
        <dbReference type="ARBA" id="ARBA00022692"/>
    </source>
</evidence>
<evidence type="ECO:0000259" key="12">
    <source>
        <dbReference type="Pfam" id="PF00593"/>
    </source>
</evidence>
<gene>
    <name evidence="14" type="ORF">WR25_24157</name>
</gene>
<proteinExistence type="predicted"/>
<dbReference type="PROSITE" id="PS01156">
    <property type="entry name" value="TONB_DEPENDENT_REC_2"/>
    <property type="match status" value="1"/>
</dbReference>
<dbReference type="InterPro" id="IPR039426">
    <property type="entry name" value="TonB-dep_rcpt-like"/>
</dbReference>
<feature type="domain" description="TonB-dependent receptor-like beta-barrel" evidence="12">
    <location>
        <begin position="320"/>
        <end position="791"/>
    </location>
</feature>
<keyword evidence="3" id="KW-0410">Iron transport</keyword>
<evidence type="ECO:0000256" key="8">
    <source>
        <dbReference type="ARBA" id="ARBA00023077"/>
    </source>
</evidence>
<evidence type="ECO:0000256" key="6">
    <source>
        <dbReference type="ARBA" id="ARBA00023004"/>
    </source>
</evidence>
<keyword evidence="5" id="KW-0732">Signal</keyword>
<evidence type="ECO:0000256" key="3">
    <source>
        <dbReference type="ARBA" id="ARBA00022496"/>
    </source>
</evidence>
<feature type="region of interest" description="Disordered" evidence="11">
    <location>
        <begin position="54"/>
        <end position="98"/>
    </location>
</feature>
<dbReference type="OrthoDB" id="449418at2759"/>
<evidence type="ECO:0000256" key="5">
    <source>
        <dbReference type="ARBA" id="ARBA00022729"/>
    </source>
</evidence>
<organism evidence="14 15">
    <name type="scientific">Diploscapter pachys</name>
    <dbReference type="NCBI Taxonomy" id="2018661"/>
    <lineage>
        <taxon>Eukaryota</taxon>
        <taxon>Metazoa</taxon>
        <taxon>Ecdysozoa</taxon>
        <taxon>Nematoda</taxon>
        <taxon>Chromadorea</taxon>
        <taxon>Rhabditida</taxon>
        <taxon>Rhabditina</taxon>
        <taxon>Rhabditomorpha</taxon>
        <taxon>Rhabditoidea</taxon>
        <taxon>Rhabditidae</taxon>
        <taxon>Diploscapter</taxon>
    </lineage>
</organism>
<keyword evidence="6" id="KW-0408">Iron</keyword>
<keyword evidence="2" id="KW-0813">Transport</keyword>
<evidence type="ECO:0000313" key="15">
    <source>
        <dbReference type="Proteomes" id="UP000218231"/>
    </source>
</evidence>
<keyword evidence="10" id="KW-0998">Cell outer membrane</keyword>
<evidence type="ECO:0000313" key="14">
    <source>
        <dbReference type="EMBL" id="PAV73958.1"/>
    </source>
</evidence>
<dbReference type="Gene3D" id="2.40.170.20">
    <property type="entry name" value="TonB-dependent receptor, beta-barrel domain"/>
    <property type="match status" value="1"/>
</dbReference>
<dbReference type="InterPro" id="IPR012910">
    <property type="entry name" value="Plug_dom"/>
</dbReference>
<comment type="caution">
    <text evidence="14">The sequence shown here is derived from an EMBL/GenBank/DDBJ whole genome shotgun (WGS) entry which is preliminary data.</text>
</comment>
<evidence type="ECO:0000256" key="2">
    <source>
        <dbReference type="ARBA" id="ARBA00022448"/>
    </source>
</evidence>
<accession>A0A2A2KJA4</accession>
<evidence type="ECO:0000256" key="11">
    <source>
        <dbReference type="SAM" id="MobiDB-lite"/>
    </source>
</evidence>
<dbReference type="PANTHER" id="PTHR32552">
    <property type="entry name" value="FERRICHROME IRON RECEPTOR-RELATED"/>
    <property type="match status" value="1"/>
</dbReference>
<sequence length="848" mass="91041">MIADLRRHVGDERAEHRVLRIEIGVEAAECDAGATRNAADRRIVKPALAELHRRRIEQRAQRPPSARRPRRLGRGGIAGARGRTSRVYRAGADQEGKAMNRRASTILKLGASAAALLATPAMAQTAPADAPQSAAAETAPDTSATPPQDNGDIVVTARRRSETLQSVPIAVTAFSADKLDKLGAVDLTDIQNVTPNTTLKTARGSNSTLAAFIRGVGQQDPVPGFEAGIGIYLDDVYLNRPQAATELRVKANYGSFDQADGIVALSTPIGDMFKVGVAGARLSRGGFGRNTNLNIDNYNKDIWAGRGTIEFESPDTRLFVRITGDYTHDLSNPRNGHRLIPGLLSGAPVLANVFDTRAGLNFPKQDIQAGGLSMTANAQLTDHLTLRSISAWRKDTSFTPIDFDSLPATDVDVPAVYRNEQTSQEFQLLYASEKLNGLIGYYYLGAKAATGFGVLLSTTLPGFDAYTAGDVRTETSSIYGDFTYDFTPQFSLSVGGRYTWDQRNAFVFKANYIGLTSEFGGTPTPFGAPATNFRGIANFKRFTPRVSLSFKPAPDHLLYASYSEGFKGGGFDPRGSGTSAPISNPAAGRTYQDIYNYLLFKPESVTSYEAGYKGSAFDRRLTWALAGFYADYTDVQVPGSVGCLQNGVQSFCGITTNAAKARIKGIELESTAVLARDFAGIGSSVALNGAVGYIHARYRTFIGPTGVDVANVRVFQNTPDWTASGTLTGNVPLGDGLVTANSTVSYRSLTHQFETASPFLDQPGYTLLDAGLTYAFGEGRRYTIGVYGKNLTDVRYKTSGYQYIRSDIAGTPIPDAAGKPFPTLGKEGVATAFYGNPRQVFVSVGAKF</sequence>
<keyword evidence="7" id="KW-0406">Ion transport</keyword>
<dbReference type="EMBL" id="LIAE01008451">
    <property type="protein sequence ID" value="PAV73958.1"/>
    <property type="molecule type" value="Genomic_DNA"/>
</dbReference>
<keyword evidence="15" id="KW-1185">Reference proteome</keyword>
<reference evidence="14 15" key="1">
    <citation type="journal article" date="2017" name="Curr. Biol.">
        <title>Genome architecture and evolution of a unichromosomal asexual nematode.</title>
        <authorList>
            <person name="Fradin H."/>
            <person name="Zegar C."/>
            <person name="Gutwein M."/>
            <person name="Lucas J."/>
            <person name="Kovtun M."/>
            <person name="Corcoran D."/>
            <person name="Baugh L.R."/>
            <person name="Kiontke K."/>
            <person name="Gunsalus K."/>
            <person name="Fitch D.H."/>
            <person name="Piano F."/>
        </authorList>
    </citation>
    <scope>NUCLEOTIDE SEQUENCE [LARGE SCALE GENOMIC DNA]</scope>
    <source>
        <strain evidence="14">PF1309</strain>
    </source>
</reference>
<keyword evidence="8" id="KW-0798">TonB box</keyword>
<comment type="subcellular location">
    <subcellularLocation>
        <location evidence="1">Cell outer membrane</location>
        <topology evidence="1">Multi-pass membrane protein</topology>
    </subcellularLocation>
</comment>